<name>A0A1V6U943_9EURO</name>
<evidence type="ECO:0000313" key="2">
    <source>
        <dbReference type="Proteomes" id="UP000191500"/>
    </source>
</evidence>
<evidence type="ECO:0000313" key="1">
    <source>
        <dbReference type="EMBL" id="OQE34599.1"/>
    </source>
</evidence>
<protein>
    <submittedName>
        <fullName evidence="1">Uncharacterized protein</fullName>
    </submittedName>
</protein>
<proteinExistence type="predicted"/>
<dbReference type="AlphaFoldDB" id="A0A1V6U943"/>
<accession>A0A1V6U943</accession>
<organism evidence="1 2">
    <name type="scientific">Penicillium coprophilum</name>
    <dbReference type="NCBI Taxonomy" id="36646"/>
    <lineage>
        <taxon>Eukaryota</taxon>
        <taxon>Fungi</taxon>
        <taxon>Dikarya</taxon>
        <taxon>Ascomycota</taxon>
        <taxon>Pezizomycotina</taxon>
        <taxon>Eurotiomycetes</taxon>
        <taxon>Eurotiomycetidae</taxon>
        <taxon>Eurotiales</taxon>
        <taxon>Aspergillaceae</taxon>
        <taxon>Penicillium</taxon>
    </lineage>
</organism>
<sequence>MIQPRFQAMDQFHESSISTDDCDQSLSSIAAVDLKEPEMMADVPRYPPRREPTPKGIFGAAVRKLKNIPPCVWVVNLHSEEITVVVSKYKPNRLLTGMGLSASPNGVGVNFEMTTFVGPASRKTLAAQDQGRDNSTAVFPLWTRKEGFGVISVFKDPEKILYIENDRVPLGATVYFANKPDLRIVKYQPALGTSEN</sequence>
<dbReference type="Proteomes" id="UP000191500">
    <property type="component" value="Unassembled WGS sequence"/>
</dbReference>
<keyword evidence="2" id="KW-1185">Reference proteome</keyword>
<dbReference type="EMBL" id="MDDG01000017">
    <property type="protein sequence ID" value="OQE34599.1"/>
    <property type="molecule type" value="Genomic_DNA"/>
</dbReference>
<comment type="caution">
    <text evidence="1">The sequence shown here is derived from an EMBL/GenBank/DDBJ whole genome shotgun (WGS) entry which is preliminary data.</text>
</comment>
<reference evidence="2" key="1">
    <citation type="journal article" date="2017" name="Nat. Microbiol.">
        <title>Global analysis of biosynthetic gene clusters reveals vast potential of secondary metabolite production in Penicillium species.</title>
        <authorList>
            <person name="Nielsen J.C."/>
            <person name="Grijseels S."/>
            <person name="Prigent S."/>
            <person name="Ji B."/>
            <person name="Dainat J."/>
            <person name="Nielsen K.F."/>
            <person name="Frisvad J.C."/>
            <person name="Workman M."/>
            <person name="Nielsen J."/>
        </authorList>
    </citation>
    <scope>NUCLEOTIDE SEQUENCE [LARGE SCALE GENOMIC DNA]</scope>
    <source>
        <strain evidence="2">IBT 31321</strain>
    </source>
</reference>
<gene>
    <name evidence="1" type="ORF">PENCOP_c017G01337</name>
</gene>